<organism evidence="2 3">
    <name type="scientific">Aliigemmobacter aestuarii</name>
    <dbReference type="NCBI Taxonomy" id="1445661"/>
    <lineage>
        <taxon>Bacteria</taxon>
        <taxon>Pseudomonadati</taxon>
        <taxon>Pseudomonadota</taxon>
        <taxon>Alphaproteobacteria</taxon>
        <taxon>Rhodobacterales</taxon>
        <taxon>Paracoccaceae</taxon>
        <taxon>Aliigemmobacter</taxon>
    </lineage>
</organism>
<dbReference type="RefSeq" id="WP_136393661.1">
    <property type="nucleotide sequence ID" value="NZ_SSND01000001.1"/>
</dbReference>
<dbReference type="Proteomes" id="UP000309450">
    <property type="component" value="Unassembled WGS sequence"/>
</dbReference>
<evidence type="ECO:0000313" key="3">
    <source>
        <dbReference type="Proteomes" id="UP000309450"/>
    </source>
</evidence>
<feature type="signal peptide" evidence="1">
    <location>
        <begin position="1"/>
        <end position="18"/>
    </location>
</feature>
<feature type="chain" id="PRO_5020886992" evidence="1">
    <location>
        <begin position="19"/>
        <end position="147"/>
    </location>
</feature>
<comment type="caution">
    <text evidence="2">The sequence shown here is derived from an EMBL/GenBank/DDBJ whole genome shotgun (WGS) entry which is preliminary data.</text>
</comment>
<keyword evidence="3" id="KW-1185">Reference proteome</keyword>
<sequence>MRLRGAALALFLAAPVSAQVVGDCDWRAGLQALPEPWEQATRTFANGAVRLAVSDVIEPAAGAFYLVILSPPFDELGGRQCKVIGATPDVGFGGLTLDGMDATYNPAAGLVFRVPVSVYDPASARFHEAVLAVTLNQATGAIGAALQ</sequence>
<dbReference type="EMBL" id="SSND01000001">
    <property type="protein sequence ID" value="THD85287.1"/>
    <property type="molecule type" value="Genomic_DNA"/>
</dbReference>
<name>A0A4S3MS57_9RHOB</name>
<dbReference type="AlphaFoldDB" id="A0A4S3MS57"/>
<keyword evidence="1" id="KW-0732">Signal</keyword>
<evidence type="ECO:0000256" key="1">
    <source>
        <dbReference type="SAM" id="SignalP"/>
    </source>
</evidence>
<gene>
    <name evidence="2" type="ORF">E7811_06175</name>
</gene>
<protein>
    <submittedName>
        <fullName evidence="2">Uncharacterized protein</fullName>
    </submittedName>
</protein>
<evidence type="ECO:0000313" key="2">
    <source>
        <dbReference type="EMBL" id="THD85287.1"/>
    </source>
</evidence>
<proteinExistence type="predicted"/>
<dbReference type="OrthoDB" id="7862810at2"/>
<accession>A0A4S3MS57</accession>
<reference evidence="2 3" key="1">
    <citation type="submission" date="2019-04" db="EMBL/GenBank/DDBJ databases">
        <title>Draft genome sequence of Gemmobacter aestuarii sp. nov.</title>
        <authorList>
            <person name="Hameed A."/>
            <person name="Lin S.-Y."/>
            <person name="Shahina M."/>
            <person name="Lai W.-A."/>
            <person name="Young C.-C."/>
        </authorList>
    </citation>
    <scope>NUCLEOTIDE SEQUENCE [LARGE SCALE GENOMIC DNA]</scope>
    <source>
        <strain evidence="2 3">CC-PW-75</strain>
    </source>
</reference>